<keyword evidence="1" id="KW-0472">Membrane</keyword>
<evidence type="ECO:0000256" key="1">
    <source>
        <dbReference type="SAM" id="Phobius"/>
    </source>
</evidence>
<protein>
    <submittedName>
        <fullName evidence="2">Uncharacterized protein</fullName>
    </submittedName>
</protein>
<evidence type="ECO:0000313" key="2">
    <source>
        <dbReference type="EMBL" id="MEQ2213740.1"/>
    </source>
</evidence>
<name>A0ABV0S0F4_9TELE</name>
<proteinExistence type="predicted"/>
<keyword evidence="1" id="KW-0812">Transmembrane</keyword>
<evidence type="ECO:0000313" key="3">
    <source>
        <dbReference type="Proteomes" id="UP001434883"/>
    </source>
</evidence>
<gene>
    <name evidence="2" type="ORF">XENOCAPTIV_020156</name>
</gene>
<feature type="transmembrane region" description="Helical" evidence="1">
    <location>
        <begin position="74"/>
        <end position="98"/>
    </location>
</feature>
<accession>A0ABV0S0F4</accession>
<comment type="caution">
    <text evidence="2">The sequence shown here is derived from an EMBL/GenBank/DDBJ whole genome shotgun (WGS) entry which is preliminary data.</text>
</comment>
<sequence>MTFLPASPVALYFVHKNTTPAQRGRNEGTGHHSVIKWVQHLSTNIRSPQTPKKEEVTSCSASYKDIQALCHCRLCLPAFINLLFSVAIAILILTNALVG</sequence>
<keyword evidence="1" id="KW-1133">Transmembrane helix</keyword>
<dbReference type="Proteomes" id="UP001434883">
    <property type="component" value="Unassembled WGS sequence"/>
</dbReference>
<reference evidence="2 3" key="1">
    <citation type="submission" date="2021-06" db="EMBL/GenBank/DDBJ databases">
        <authorList>
            <person name="Palmer J.M."/>
        </authorList>
    </citation>
    <scope>NUCLEOTIDE SEQUENCE [LARGE SCALE GENOMIC DNA]</scope>
    <source>
        <strain evidence="2 3">XC_2019</strain>
        <tissue evidence="2">Muscle</tissue>
    </source>
</reference>
<keyword evidence="3" id="KW-1185">Reference proteome</keyword>
<organism evidence="2 3">
    <name type="scientific">Xenoophorus captivus</name>
    <dbReference type="NCBI Taxonomy" id="1517983"/>
    <lineage>
        <taxon>Eukaryota</taxon>
        <taxon>Metazoa</taxon>
        <taxon>Chordata</taxon>
        <taxon>Craniata</taxon>
        <taxon>Vertebrata</taxon>
        <taxon>Euteleostomi</taxon>
        <taxon>Actinopterygii</taxon>
        <taxon>Neopterygii</taxon>
        <taxon>Teleostei</taxon>
        <taxon>Neoteleostei</taxon>
        <taxon>Acanthomorphata</taxon>
        <taxon>Ovalentaria</taxon>
        <taxon>Atherinomorphae</taxon>
        <taxon>Cyprinodontiformes</taxon>
        <taxon>Goodeidae</taxon>
        <taxon>Xenoophorus</taxon>
    </lineage>
</organism>
<dbReference type="EMBL" id="JAHRIN010063146">
    <property type="protein sequence ID" value="MEQ2213740.1"/>
    <property type="molecule type" value="Genomic_DNA"/>
</dbReference>